<dbReference type="CDD" id="cd02440">
    <property type="entry name" value="AdoMet_MTases"/>
    <property type="match status" value="1"/>
</dbReference>
<dbReference type="PANTHER" id="PTHR43591:SF24">
    <property type="entry name" value="2-METHOXY-6-POLYPRENYL-1,4-BENZOQUINOL METHYLASE, MITOCHONDRIAL"/>
    <property type="match status" value="1"/>
</dbReference>
<dbReference type="Pfam" id="PF13489">
    <property type="entry name" value="Methyltransf_23"/>
    <property type="match status" value="1"/>
</dbReference>
<dbReference type="Proteomes" id="UP000799441">
    <property type="component" value="Unassembled WGS sequence"/>
</dbReference>
<evidence type="ECO:0000313" key="1">
    <source>
        <dbReference type="EMBL" id="KAF2720371.1"/>
    </source>
</evidence>
<dbReference type="OrthoDB" id="2013972at2759"/>
<keyword evidence="2" id="KW-1185">Reference proteome</keyword>
<dbReference type="GO" id="GO:0032259">
    <property type="term" value="P:methylation"/>
    <property type="evidence" value="ECO:0007669"/>
    <property type="project" value="UniProtKB-KW"/>
</dbReference>
<dbReference type="InterPro" id="IPR029063">
    <property type="entry name" value="SAM-dependent_MTases_sf"/>
</dbReference>
<sequence length="295" mass="34005">MSDSIYNYRREHGRTYHAYKDGKYIFPNDDRESDRLDLQHHLFNITFDNRLYHAPVNTNTVRHCLDVGTGTGIWAMDFADQFPSCNVIGTDLSPTQPSFVPPNCSFLIDDMEDEWAFQDKFDLIHGRLLAGCLADWDNFFRQAYENLAPGGWLELQDYGLPVRSFDGTHAGTNIHLWGELLCAAAKQLGRPMGSDACDLYARKMREAGFVDVHELTYMWPSNSWPKDPKMKEIGKWNQVNCIEGLEGFCLALLTRGLGWEKLEVDIFVAKVRQDFMDRKIHTYFPMPVVFGRKPF</sequence>
<keyword evidence="1" id="KW-0489">Methyltransferase</keyword>
<protein>
    <submittedName>
        <fullName evidence="1">S-adenosyl-L-methionine-dependent methyltransferase</fullName>
    </submittedName>
</protein>
<dbReference type="GO" id="GO:0008168">
    <property type="term" value="F:methyltransferase activity"/>
    <property type="evidence" value="ECO:0007669"/>
    <property type="project" value="UniProtKB-KW"/>
</dbReference>
<keyword evidence="1" id="KW-0808">Transferase</keyword>
<dbReference type="SUPFAM" id="SSF53335">
    <property type="entry name" value="S-adenosyl-L-methionine-dependent methyltransferases"/>
    <property type="match status" value="1"/>
</dbReference>
<proteinExistence type="predicted"/>
<reference evidence="1" key="1">
    <citation type="journal article" date="2020" name="Stud. Mycol.">
        <title>101 Dothideomycetes genomes: a test case for predicting lifestyles and emergence of pathogens.</title>
        <authorList>
            <person name="Haridas S."/>
            <person name="Albert R."/>
            <person name="Binder M."/>
            <person name="Bloem J."/>
            <person name="Labutti K."/>
            <person name="Salamov A."/>
            <person name="Andreopoulos B."/>
            <person name="Baker S."/>
            <person name="Barry K."/>
            <person name="Bills G."/>
            <person name="Bluhm B."/>
            <person name="Cannon C."/>
            <person name="Castanera R."/>
            <person name="Culley D."/>
            <person name="Daum C."/>
            <person name="Ezra D."/>
            <person name="Gonzalez J."/>
            <person name="Henrissat B."/>
            <person name="Kuo A."/>
            <person name="Liang C."/>
            <person name="Lipzen A."/>
            <person name="Lutzoni F."/>
            <person name="Magnuson J."/>
            <person name="Mondo S."/>
            <person name="Nolan M."/>
            <person name="Ohm R."/>
            <person name="Pangilinan J."/>
            <person name="Park H.-J."/>
            <person name="Ramirez L."/>
            <person name="Alfaro M."/>
            <person name="Sun H."/>
            <person name="Tritt A."/>
            <person name="Yoshinaga Y."/>
            <person name="Zwiers L.-H."/>
            <person name="Turgeon B."/>
            <person name="Goodwin S."/>
            <person name="Spatafora J."/>
            <person name="Crous P."/>
            <person name="Grigoriev I."/>
        </authorList>
    </citation>
    <scope>NUCLEOTIDE SEQUENCE</scope>
    <source>
        <strain evidence="1">CBS 116435</strain>
    </source>
</reference>
<evidence type="ECO:0000313" key="2">
    <source>
        <dbReference type="Proteomes" id="UP000799441"/>
    </source>
</evidence>
<dbReference type="EMBL" id="MU003800">
    <property type="protein sequence ID" value="KAF2720371.1"/>
    <property type="molecule type" value="Genomic_DNA"/>
</dbReference>
<gene>
    <name evidence="1" type="ORF">K431DRAFT_93144</name>
</gene>
<organism evidence="1 2">
    <name type="scientific">Polychaeton citri CBS 116435</name>
    <dbReference type="NCBI Taxonomy" id="1314669"/>
    <lineage>
        <taxon>Eukaryota</taxon>
        <taxon>Fungi</taxon>
        <taxon>Dikarya</taxon>
        <taxon>Ascomycota</taxon>
        <taxon>Pezizomycotina</taxon>
        <taxon>Dothideomycetes</taxon>
        <taxon>Dothideomycetidae</taxon>
        <taxon>Capnodiales</taxon>
        <taxon>Capnodiaceae</taxon>
        <taxon>Polychaeton</taxon>
    </lineage>
</organism>
<dbReference type="Gene3D" id="3.40.50.150">
    <property type="entry name" value="Vaccinia Virus protein VP39"/>
    <property type="match status" value="1"/>
</dbReference>
<name>A0A9P4Q8L6_9PEZI</name>
<dbReference type="PANTHER" id="PTHR43591">
    <property type="entry name" value="METHYLTRANSFERASE"/>
    <property type="match status" value="1"/>
</dbReference>
<comment type="caution">
    <text evidence="1">The sequence shown here is derived from an EMBL/GenBank/DDBJ whole genome shotgun (WGS) entry which is preliminary data.</text>
</comment>
<accession>A0A9P4Q8L6</accession>
<dbReference type="AlphaFoldDB" id="A0A9P4Q8L6"/>